<dbReference type="GO" id="GO:0016020">
    <property type="term" value="C:membrane"/>
    <property type="evidence" value="ECO:0007669"/>
    <property type="project" value="UniProtKB-SubCell"/>
</dbReference>
<dbReference type="Pfam" id="PF01061">
    <property type="entry name" value="ABC2_membrane"/>
    <property type="match status" value="1"/>
</dbReference>
<dbReference type="Gene3D" id="3.40.50.300">
    <property type="entry name" value="P-loop containing nucleotide triphosphate hydrolases"/>
    <property type="match status" value="1"/>
</dbReference>
<feature type="region of interest" description="Disordered" evidence="8">
    <location>
        <begin position="1"/>
        <end position="23"/>
    </location>
</feature>
<dbReference type="GO" id="GO:0005524">
    <property type="term" value="F:ATP binding"/>
    <property type="evidence" value="ECO:0007669"/>
    <property type="project" value="UniProtKB-KW"/>
</dbReference>
<dbReference type="Proteomes" id="UP001165122">
    <property type="component" value="Unassembled WGS sequence"/>
</dbReference>
<evidence type="ECO:0000256" key="7">
    <source>
        <dbReference type="ARBA" id="ARBA00023136"/>
    </source>
</evidence>
<reference evidence="12" key="1">
    <citation type="journal article" date="2023" name="Commun. Biol.">
        <title>Genome analysis of Parmales, the sister group of diatoms, reveals the evolutionary specialization of diatoms from phago-mixotrophs to photoautotrophs.</title>
        <authorList>
            <person name="Ban H."/>
            <person name="Sato S."/>
            <person name="Yoshikawa S."/>
            <person name="Yamada K."/>
            <person name="Nakamura Y."/>
            <person name="Ichinomiya M."/>
            <person name="Sato N."/>
            <person name="Blanc-Mathieu R."/>
            <person name="Endo H."/>
            <person name="Kuwata A."/>
            <person name="Ogata H."/>
        </authorList>
    </citation>
    <scope>NUCLEOTIDE SEQUENCE [LARGE SCALE GENOMIC DNA]</scope>
    <source>
        <strain evidence="12">NIES 3700</strain>
    </source>
</reference>
<evidence type="ECO:0000256" key="6">
    <source>
        <dbReference type="ARBA" id="ARBA00022989"/>
    </source>
</evidence>
<comment type="subcellular location">
    <subcellularLocation>
        <location evidence="1">Membrane</location>
        <topology evidence="1">Multi-pass membrane protein</topology>
    </subcellularLocation>
</comment>
<sequence length="635" mass="69044">MASTFQSIGQRSPSGVNTGQRRSSVLSSGTTFSWSDVSFSVNKNSTKAADTESTVILDKAYGTLMPGTLTAILGPSGSGKSSLLNILAGRVTNSAKTTISGTVLVNNSSVDPVENRANVAYVLQDDCLPKTTTPKEALMFSASLRLGVKVTQKEKKERVDNMLEELGLVDCQNTLVGDDLTKGISGGERKRTAIGVELVTQPDLVFLDEPTSGLDSYAAWRCVTTLKKISREDNATILATIHQPSSEIFQQFDNVIVLGKRGRVVFSGPVEGLSEHFAKKGYPNPPDTNPSDHALFVIMTSPVDDQFASGLYDNDHDNANGGGNNSNDGSLKEVPLKEASVGGSIDEKAAPGVYIPLIEASFFKQFRWLLKREIRCTYRDAGSLIGRFGGTIFLNILFGLIFLDAGRSNDANTVNFNNHFGSLTLVTISAMFGTASPALLQFPAERPVFLREYSTGTYTIIPYLFSKMAVEAPLLFTQSLCQTLCTYFLIGFQGNFGLFVTVFWLLGLASNSVAICAGCVVDDVKKAAELTPLIFVPQLLFSGFFVAINAIPVWLRWAQWLCSLKYTLNLLLLIEFNNDVCGASPGAQANCNSLFARNDIQTSLIWFYILILMCLFLGFRFLGGLLLINRSRTVF</sequence>
<proteinExistence type="predicted"/>
<dbReference type="SMART" id="SM00382">
    <property type="entry name" value="AAA"/>
    <property type="match status" value="1"/>
</dbReference>
<protein>
    <recommendedName>
        <fullName evidence="10">ABC transporter domain-containing protein</fullName>
    </recommendedName>
</protein>
<dbReference type="InterPro" id="IPR003593">
    <property type="entry name" value="AAA+_ATPase"/>
</dbReference>
<evidence type="ECO:0000313" key="11">
    <source>
        <dbReference type="EMBL" id="GMH52876.1"/>
    </source>
</evidence>
<dbReference type="Pfam" id="PF00005">
    <property type="entry name" value="ABC_tran"/>
    <property type="match status" value="1"/>
</dbReference>
<dbReference type="InterPro" id="IPR050352">
    <property type="entry name" value="ABCG_transporters"/>
</dbReference>
<feature type="transmembrane region" description="Helical" evidence="9">
    <location>
        <begin position="533"/>
        <end position="555"/>
    </location>
</feature>
<dbReference type="Pfam" id="PF19055">
    <property type="entry name" value="ABC2_membrane_7"/>
    <property type="match status" value="1"/>
</dbReference>
<comment type="caution">
    <text evidence="11">The sequence shown here is derived from an EMBL/GenBank/DDBJ whole genome shotgun (WGS) entry which is preliminary data.</text>
</comment>
<feature type="transmembrane region" description="Helical" evidence="9">
    <location>
        <begin position="496"/>
        <end position="521"/>
    </location>
</feature>
<dbReference type="GO" id="GO:0016887">
    <property type="term" value="F:ATP hydrolysis activity"/>
    <property type="evidence" value="ECO:0007669"/>
    <property type="project" value="InterPro"/>
</dbReference>
<dbReference type="InterPro" id="IPR003439">
    <property type="entry name" value="ABC_transporter-like_ATP-bd"/>
</dbReference>
<dbReference type="AlphaFoldDB" id="A0A9W6ZIJ5"/>
<evidence type="ECO:0000256" key="2">
    <source>
        <dbReference type="ARBA" id="ARBA00022448"/>
    </source>
</evidence>
<evidence type="ECO:0000313" key="12">
    <source>
        <dbReference type="Proteomes" id="UP001165122"/>
    </source>
</evidence>
<evidence type="ECO:0000256" key="5">
    <source>
        <dbReference type="ARBA" id="ARBA00022840"/>
    </source>
</evidence>
<evidence type="ECO:0000259" key="10">
    <source>
        <dbReference type="PROSITE" id="PS50893"/>
    </source>
</evidence>
<dbReference type="OrthoDB" id="190880at2759"/>
<keyword evidence="4" id="KW-0547">Nucleotide-binding</keyword>
<dbReference type="EMBL" id="BRXW01000421">
    <property type="protein sequence ID" value="GMH52876.1"/>
    <property type="molecule type" value="Genomic_DNA"/>
</dbReference>
<organism evidence="11 12">
    <name type="scientific">Triparma laevis f. longispina</name>
    <dbReference type="NCBI Taxonomy" id="1714387"/>
    <lineage>
        <taxon>Eukaryota</taxon>
        <taxon>Sar</taxon>
        <taxon>Stramenopiles</taxon>
        <taxon>Ochrophyta</taxon>
        <taxon>Bolidophyceae</taxon>
        <taxon>Parmales</taxon>
        <taxon>Triparmaceae</taxon>
        <taxon>Triparma</taxon>
    </lineage>
</organism>
<keyword evidence="7 9" id="KW-0472">Membrane</keyword>
<dbReference type="PANTHER" id="PTHR48041">
    <property type="entry name" value="ABC TRANSPORTER G FAMILY MEMBER 28"/>
    <property type="match status" value="1"/>
</dbReference>
<dbReference type="PROSITE" id="PS50893">
    <property type="entry name" value="ABC_TRANSPORTER_2"/>
    <property type="match status" value="1"/>
</dbReference>
<gene>
    <name evidence="11" type="ORF">TrLO_g10234</name>
</gene>
<dbReference type="InterPro" id="IPR013525">
    <property type="entry name" value="ABC2_TM"/>
</dbReference>
<evidence type="ECO:0000256" key="3">
    <source>
        <dbReference type="ARBA" id="ARBA00022692"/>
    </source>
</evidence>
<feature type="transmembrane region" description="Helical" evidence="9">
    <location>
        <begin position="384"/>
        <end position="403"/>
    </location>
</feature>
<keyword evidence="6 9" id="KW-1133">Transmembrane helix</keyword>
<dbReference type="PANTHER" id="PTHR48041:SF139">
    <property type="entry name" value="PROTEIN SCARLET"/>
    <property type="match status" value="1"/>
</dbReference>
<evidence type="ECO:0000256" key="9">
    <source>
        <dbReference type="SAM" id="Phobius"/>
    </source>
</evidence>
<dbReference type="SUPFAM" id="SSF52540">
    <property type="entry name" value="P-loop containing nucleoside triphosphate hydrolases"/>
    <property type="match status" value="1"/>
</dbReference>
<feature type="transmembrane region" description="Helical" evidence="9">
    <location>
        <begin position="605"/>
        <end position="628"/>
    </location>
</feature>
<accession>A0A9W6ZIJ5</accession>
<dbReference type="InterPro" id="IPR027417">
    <property type="entry name" value="P-loop_NTPase"/>
</dbReference>
<keyword evidence="3 9" id="KW-0812">Transmembrane</keyword>
<name>A0A9W6ZIJ5_9STRA</name>
<dbReference type="InterPro" id="IPR043926">
    <property type="entry name" value="ABCG_dom"/>
</dbReference>
<dbReference type="GO" id="GO:0140359">
    <property type="term" value="F:ABC-type transporter activity"/>
    <property type="evidence" value="ECO:0007669"/>
    <property type="project" value="InterPro"/>
</dbReference>
<feature type="transmembrane region" description="Helical" evidence="9">
    <location>
        <begin position="423"/>
        <end position="442"/>
    </location>
</feature>
<keyword evidence="2" id="KW-0813">Transport</keyword>
<evidence type="ECO:0000256" key="4">
    <source>
        <dbReference type="ARBA" id="ARBA00022741"/>
    </source>
</evidence>
<feature type="domain" description="ABC transporter" evidence="10">
    <location>
        <begin position="32"/>
        <end position="286"/>
    </location>
</feature>
<evidence type="ECO:0000256" key="1">
    <source>
        <dbReference type="ARBA" id="ARBA00004141"/>
    </source>
</evidence>
<evidence type="ECO:0000256" key="8">
    <source>
        <dbReference type="SAM" id="MobiDB-lite"/>
    </source>
</evidence>
<keyword evidence="12" id="KW-1185">Reference proteome</keyword>
<keyword evidence="5" id="KW-0067">ATP-binding</keyword>